<accession>A0A286T534</accession>
<protein>
    <submittedName>
        <fullName evidence="6">Pc59, similar to pallidipin-like salivary lipocalin</fullName>
    </submittedName>
</protein>
<dbReference type="Pfam" id="PF03973">
    <property type="entry name" value="Triabin"/>
    <property type="match status" value="1"/>
</dbReference>
<comment type="subcellular location">
    <subcellularLocation>
        <location evidence="1">Secreted</location>
    </subcellularLocation>
</comment>
<keyword evidence="3 5" id="KW-0732">Signal</keyword>
<evidence type="ECO:0000256" key="4">
    <source>
        <dbReference type="ARBA" id="ARBA00034121"/>
    </source>
</evidence>
<reference evidence="6" key="1">
    <citation type="journal article" date="2017" name="Acta Trop.">
        <title>Salivary gland transcripts of the kissing bug, Panstrongylus chinai, a vector of Chagas disease.</title>
        <authorList>
            <person name="Kato H."/>
            <person name="Jochim R.C."/>
            <person name="Gomez E.A."/>
            <person name="Tsunekawa S."/>
            <person name="Valenzuela J.G."/>
            <person name="Hashiguchi Y."/>
        </authorList>
    </citation>
    <scope>NUCLEOTIDE SEQUENCE</scope>
    <source>
        <tissue evidence="6">Salivary gland</tissue>
    </source>
</reference>
<evidence type="ECO:0000256" key="2">
    <source>
        <dbReference type="ARBA" id="ARBA00022525"/>
    </source>
</evidence>
<feature type="chain" id="PRO_5012764232" evidence="5">
    <location>
        <begin position="19"/>
        <end position="195"/>
    </location>
</feature>
<dbReference type="Gene3D" id="2.40.128.20">
    <property type="match status" value="1"/>
</dbReference>
<comment type="similarity">
    <text evidence="4">Belongs to the calycin superfamily. Triabin family.</text>
</comment>
<evidence type="ECO:0000256" key="3">
    <source>
        <dbReference type="ARBA" id="ARBA00022729"/>
    </source>
</evidence>
<dbReference type="AlphaFoldDB" id="A0A286T534"/>
<dbReference type="InterPro" id="IPR012674">
    <property type="entry name" value="Calycin"/>
</dbReference>
<organism evidence="6">
    <name type="scientific">Panstrongylus chinai</name>
    <dbReference type="NCBI Taxonomy" id="156444"/>
    <lineage>
        <taxon>Eukaryota</taxon>
        <taxon>Metazoa</taxon>
        <taxon>Ecdysozoa</taxon>
        <taxon>Arthropoda</taxon>
        <taxon>Hexapoda</taxon>
        <taxon>Insecta</taxon>
        <taxon>Pterygota</taxon>
        <taxon>Neoptera</taxon>
        <taxon>Paraneoptera</taxon>
        <taxon>Hemiptera</taxon>
        <taxon>Heteroptera</taxon>
        <taxon>Panheteroptera</taxon>
        <taxon>Cimicomorpha</taxon>
        <taxon>Reduviidae</taxon>
        <taxon>Triatominae</taxon>
        <taxon>Panstrongylus</taxon>
    </lineage>
</organism>
<name>A0A286T534_9HEMI</name>
<proteinExistence type="evidence at transcript level"/>
<dbReference type="SUPFAM" id="SSF50814">
    <property type="entry name" value="Lipocalins"/>
    <property type="match status" value="1"/>
</dbReference>
<evidence type="ECO:0000256" key="1">
    <source>
        <dbReference type="ARBA" id="ARBA00004613"/>
    </source>
</evidence>
<dbReference type="EMBL" id="AB999689">
    <property type="protein sequence ID" value="BBA30643.1"/>
    <property type="molecule type" value="mRNA"/>
</dbReference>
<feature type="signal peptide" evidence="5">
    <location>
        <begin position="1"/>
        <end position="18"/>
    </location>
</feature>
<dbReference type="GO" id="GO:0030682">
    <property type="term" value="P:symbiont-mediated perturbation of host defenses"/>
    <property type="evidence" value="ECO:0007669"/>
    <property type="project" value="InterPro"/>
</dbReference>
<dbReference type="InterPro" id="IPR005657">
    <property type="entry name" value="Triabi/Procalin"/>
</dbReference>
<dbReference type="CDD" id="cd19423">
    <property type="entry name" value="lipocalin_LTBP1-like"/>
    <property type="match status" value="1"/>
</dbReference>
<evidence type="ECO:0000256" key="5">
    <source>
        <dbReference type="SAM" id="SignalP"/>
    </source>
</evidence>
<dbReference type="GO" id="GO:0005576">
    <property type="term" value="C:extracellular region"/>
    <property type="evidence" value="ECO:0007669"/>
    <property type="project" value="UniProtKB-SubCell"/>
</dbReference>
<sequence>MKTIIAVTFFGILTYTSAETIQYGKGSCQTVKGMKNFDAAQFFSGPWSLTHATPSARVTKSTICRDYALSTGNDGKLFGTYGYYENGASGNYYDIHCSGSKSTTKEDLYGFDCELTNDRGEKTHTHIDVYFIATDYKNYGLIYRCVKSDTQFEDNVFVIYRNKNPSDDKVKEILSPYGLDLGKFISRKEATCTTK</sequence>
<keyword evidence="2" id="KW-0964">Secreted</keyword>
<evidence type="ECO:0000313" key="6">
    <source>
        <dbReference type="EMBL" id="BBA30643.1"/>
    </source>
</evidence>